<dbReference type="RefSeq" id="WP_003321268.1">
    <property type="nucleotide sequence ID" value="NZ_ALPT02000044.1"/>
</dbReference>
<reference evidence="1 3" key="1">
    <citation type="journal article" date="2014" name="Genome Announc.">
        <title>Draft Genome Sequence of Bacillus alcalophilus AV1934, a Classic Alkaliphile Isolated from Human Feces in 1934.</title>
        <authorList>
            <person name="Attie O."/>
            <person name="Jayaprakash A."/>
            <person name="Shah H."/>
            <person name="Paulsen I.T."/>
            <person name="Morino M."/>
            <person name="Takahashi Y."/>
            <person name="Narumi I."/>
            <person name="Sachidanandam R."/>
            <person name="Satoh K."/>
            <person name="Ito M."/>
            <person name="Krulwich T.A."/>
        </authorList>
    </citation>
    <scope>NUCLEOTIDE SEQUENCE [LARGE SCALE GENOMIC DNA]</scope>
    <source>
        <strain evidence="1 3">AV1934</strain>
    </source>
</reference>
<dbReference type="GO" id="GO:0016829">
    <property type="term" value="F:lyase activity"/>
    <property type="evidence" value="ECO:0007669"/>
    <property type="project" value="UniProtKB-KW"/>
</dbReference>
<organism evidence="1 3">
    <name type="scientific">Alkalihalobacillus alcalophilus ATCC 27647 = CGMCC 1.3604</name>
    <dbReference type="NCBI Taxonomy" id="1218173"/>
    <lineage>
        <taxon>Bacteria</taxon>
        <taxon>Bacillati</taxon>
        <taxon>Bacillota</taxon>
        <taxon>Bacilli</taxon>
        <taxon>Bacillales</taxon>
        <taxon>Bacillaceae</taxon>
        <taxon>Alkalihalobacillus</taxon>
    </lineage>
</organism>
<dbReference type="Proteomes" id="UP000002754">
    <property type="component" value="Unassembled WGS sequence"/>
</dbReference>
<name>A0A094YTR4_ALKAL</name>
<protein>
    <submittedName>
        <fullName evidence="1">Aspartate ammonia-lyase</fullName>
    </submittedName>
</protein>
<sequence length="354" mass="39948">MARIWSRDALLEDRRKGTHQSNVSYKLNGVQNEVEKKIVNGEMETVELAVPIGEMMSSDTARKELMRKVVLDVEMGREQVPILYRAIYDMIKDSNFPRDFKAKWAQRGAVVFNEHFEGAEVKFGTLSAEEGPVVSIKGYTAGFEYTKEMQEFNETFNFELLNKAFGEAHHAILNHLHLSPIFKFGYKAVNKTAAKYVDPAGKKIEGQSGSHYLLSLRESIRQGLNDARGKKRPPTILLANPVHQEDIRDAIGSFAVGGGTYRPLEGIRDLVFYEGWEGQVGKKVTLYEGVPEDKIYLIRPKKGFKEIIKQDLEINSSMGDITRLVESQVVGDFWRAVFAAVEENVQEVTLPAQS</sequence>
<comment type="caution">
    <text evidence="1">The sequence shown here is derived from an EMBL/GenBank/DDBJ whole genome shotgun (WGS) entry which is preliminary data.</text>
</comment>
<evidence type="ECO:0000313" key="4">
    <source>
        <dbReference type="Proteomes" id="UP000297014"/>
    </source>
</evidence>
<dbReference type="OrthoDB" id="1676014at2"/>
<dbReference type="STRING" id="1218173.BALCAV_0213670"/>
<dbReference type="Proteomes" id="UP000297014">
    <property type="component" value="Unassembled WGS sequence"/>
</dbReference>
<keyword evidence="3" id="KW-1185">Reference proteome</keyword>
<evidence type="ECO:0000313" key="1">
    <source>
        <dbReference type="EMBL" id="KGA96862.1"/>
    </source>
</evidence>
<dbReference type="AlphaFoldDB" id="A0A094YTR4"/>
<evidence type="ECO:0000313" key="2">
    <source>
        <dbReference type="EMBL" id="THG91313.1"/>
    </source>
</evidence>
<dbReference type="EMBL" id="JALP01000078">
    <property type="protein sequence ID" value="THG91313.1"/>
    <property type="molecule type" value="Genomic_DNA"/>
</dbReference>
<accession>A0A094YTR4</accession>
<reference evidence="2 4" key="2">
    <citation type="submission" date="2014-01" db="EMBL/GenBank/DDBJ databases">
        <title>Draft genome sequencing of Bacillus alcalophilus CGMCC 1.3604.</title>
        <authorList>
            <person name="Yang J."/>
            <person name="Diao L."/>
            <person name="Yang S."/>
        </authorList>
    </citation>
    <scope>NUCLEOTIDE SEQUENCE [LARGE SCALE GENOMIC DNA]</scope>
    <source>
        <strain evidence="2 4">CGMCC 1.3604</strain>
    </source>
</reference>
<dbReference type="eggNOG" id="ENOG502Z816">
    <property type="taxonomic scope" value="Bacteria"/>
</dbReference>
<gene>
    <name evidence="2" type="ORF">AJ85_05680</name>
    <name evidence="1" type="ORF">BALCAV_0213670</name>
</gene>
<evidence type="ECO:0000313" key="3">
    <source>
        <dbReference type="Proteomes" id="UP000002754"/>
    </source>
</evidence>
<keyword evidence="1" id="KW-0456">Lyase</keyword>
<proteinExistence type="predicted"/>
<dbReference type="EMBL" id="ALPT02000044">
    <property type="protein sequence ID" value="KGA96862.1"/>
    <property type="molecule type" value="Genomic_DNA"/>
</dbReference>